<reference evidence="9 10" key="1">
    <citation type="submission" date="2022-10" db="EMBL/GenBank/DDBJ databases">
        <title>The complete genomes of actinobacterial strains from the NBC collection.</title>
        <authorList>
            <person name="Joergensen T.S."/>
            <person name="Alvarez Arevalo M."/>
            <person name="Sterndorff E.B."/>
            <person name="Faurdal D."/>
            <person name="Vuksanovic O."/>
            <person name="Mourched A.-S."/>
            <person name="Charusanti P."/>
            <person name="Shaw S."/>
            <person name="Blin K."/>
            <person name="Weber T."/>
        </authorList>
    </citation>
    <scope>NUCLEOTIDE SEQUENCE [LARGE SCALE GENOMIC DNA]</scope>
    <source>
        <strain evidence="9 10">NBC_00156</strain>
    </source>
</reference>
<dbReference type="PROSITE" id="PS00072">
    <property type="entry name" value="ACYL_COA_DH_1"/>
    <property type="match status" value="1"/>
</dbReference>
<dbReference type="Gene3D" id="2.40.110.10">
    <property type="entry name" value="Butyryl-CoA Dehydrogenase, subunit A, domain 2"/>
    <property type="match status" value="1"/>
</dbReference>
<dbReference type="EMBL" id="CP108164">
    <property type="protein sequence ID" value="WTQ80148.1"/>
    <property type="molecule type" value="Genomic_DNA"/>
</dbReference>
<evidence type="ECO:0000259" key="7">
    <source>
        <dbReference type="Pfam" id="PF02770"/>
    </source>
</evidence>
<comment type="cofactor">
    <cofactor evidence="1 5">
        <name>FAD</name>
        <dbReference type="ChEBI" id="CHEBI:57692"/>
    </cofactor>
</comment>
<sequence>MSDRAPQPVERQLPTEEARDLLALVREIAQREIAPKAAEEEDAGRFPREVFTLLSASGLLGLPYPAEYGGGDQPYEVYLQVLEELAAARLTVGLGVSVHTLASYALATYGSKQQQVEHLPAMLGGGLLGAYCLSEPSSGSDAASLRTKAVREGDTWVIDGSKAWITHGGIADFYTVMARTGEDGPRGITAFLVPADAPGLSGAAPERKMGLKGSPTAQVHFDGVRVPDGRRIGEEGQGFSIALSALDSGRLGIAACAVGLAQAALDEAVRYATERRQFGRPIADFQGLRFMLADMATQIEAGRALYLAAARLRDAGRPFAKQAAMAKLHCTDTAMKVTTDAVQILGGYGYTADFPAERYMREAKVLQIVEGTNQIQRMVIARHVAGPEDR</sequence>
<keyword evidence="5" id="KW-0560">Oxidoreductase</keyword>
<evidence type="ECO:0000256" key="2">
    <source>
        <dbReference type="ARBA" id="ARBA00009347"/>
    </source>
</evidence>
<dbReference type="Pfam" id="PF02771">
    <property type="entry name" value="Acyl-CoA_dh_N"/>
    <property type="match status" value="1"/>
</dbReference>
<dbReference type="PANTHER" id="PTHR43884">
    <property type="entry name" value="ACYL-COA DEHYDROGENASE"/>
    <property type="match status" value="1"/>
</dbReference>
<evidence type="ECO:0000256" key="5">
    <source>
        <dbReference type="RuleBase" id="RU362125"/>
    </source>
</evidence>
<dbReference type="Gene3D" id="1.10.540.10">
    <property type="entry name" value="Acyl-CoA dehydrogenase/oxidase, N-terminal domain"/>
    <property type="match status" value="1"/>
</dbReference>
<evidence type="ECO:0000313" key="9">
    <source>
        <dbReference type="EMBL" id="WTQ80148.1"/>
    </source>
</evidence>
<dbReference type="SUPFAM" id="SSF56645">
    <property type="entry name" value="Acyl-CoA dehydrogenase NM domain-like"/>
    <property type="match status" value="1"/>
</dbReference>
<comment type="similarity">
    <text evidence="2 5">Belongs to the acyl-CoA dehydrogenase family.</text>
</comment>
<dbReference type="InterPro" id="IPR006091">
    <property type="entry name" value="Acyl-CoA_Oxase/DH_mid-dom"/>
</dbReference>
<dbReference type="CDD" id="cd01158">
    <property type="entry name" value="SCAD_SBCAD"/>
    <property type="match status" value="1"/>
</dbReference>
<dbReference type="RefSeq" id="WP_030620125.1">
    <property type="nucleotide sequence ID" value="NZ_CP108164.1"/>
</dbReference>
<feature type="domain" description="Acyl-CoA oxidase/dehydrogenase middle" evidence="7">
    <location>
        <begin position="130"/>
        <end position="224"/>
    </location>
</feature>
<dbReference type="InterPro" id="IPR006089">
    <property type="entry name" value="Acyl-CoA_DH_CS"/>
</dbReference>
<accession>A0ABZ1KHP3</accession>
<dbReference type="InterPro" id="IPR009100">
    <property type="entry name" value="AcylCoA_DH/oxidase_NM_dom_sf"/>
</dbReference>
<dbReference type="Proteomes" id="UP001622557">
    <property type="component" value="Chromosome"/>
</dbReference>
<dbReference type="InterPro" id="IPR046373">
    <property type="entry name" value="Acyl-CoA_Oxase/DH_mid-dom_sf"/>
</dbReference>
<dbReference type="Pfam" id="PF02770">
    <property type="entry name" value="Acyl-CoA_dh_M"/>
    <property type="match status" value="1"/>
</dbReference>
<evidence type="ECO:0000256" key="4">
    <source>
        <dbReference type="ARBA" id="ARBA00022827"/>
    </source>
</evidence>
<dbReference type="PROSITE" id="PS00073">
    <property type="entry name" value="ACYL_COA_DH_2"/>
    <property type="match status" value="1"/>
</dbReference>
<evidence type="ECO:0000259" key="8">
    <source>
        <dbReference type="Pfam" id="PF02771"/>
    </source>
</evidence>
<feature type="domain" description="Acyl-CoA dehydrogenase/oxidase C-terminal" evidence="6">
    <location>
        <begin position="236"/>
        <end position="384"/>
    </location>
</feature>
<name>A0ABZ1KHP3_STRAH</name>
<keyword evidence="4 5" id="KW-0274">FAD</keyword>
<protein>
    <submittedName>
        <fullName evidence="9">Acyl-CoA dehydrogenase</fullName>
    </submittedName>
</protein>
<dbReference type="Pfam" id="PF00441">
    <property type="entry name" value="Acyl-CoA_dh_1"/>
    <property type="match status" value="1"/>
</dbReference>
<gene>
    <name evidence="9" type="ORF">OG350_07415</name>
</gene>
<evidence type="ECO:0000259" key="6">
    <source>
        <dbReference type="Pfam" id="PF00441"/>
    </source>
</evidence>
<dbReference type="GeneID" id="97280241"/>
<evidence type="ECO:0000256" key="3">
    <source>
        <dbReference type="ARBA" id="ARBA00022630"/>
    </source>
</evidence>
<dbReference type="InterPro" id="IPR037069">
    <property type="entry name" value="AcylCoA_DH/ox_N_sf"/>
</dbReference>
<dbReference type="InterPro" id="IPR036250">
    <property type="entry name" value="AcylCo_DH-like_C"/>
</dbReference>
<dbReference type="PIRSF" id="PIRSF016578">
    <property type="entry name" value="HsaA"/>
    <property type="match status" value="1"/>
</dbReference>
<keyword evidence="10" id="KW-1185">Reference proteome</keyword>
<dbReference type="SUPFAM" id="SSF47203">
    <property type="entry name" value="Acyl-CoA dehydrogenase C-terminal domain-like"/>
    <property type="match status" value="1"/>
</dbReference>
<evidence type="ECO:0000256" key="1">
    <source>
        <dbReference type="ARBA" id="ARBA00001974"/>
    </source>
</evidence>
<proteinExistence type="inferred from homology"/>
<evidence type="ECO:0000313" key="10">
    <source>
        <dbReference type="Proteomes" id="UP001622557"/>
    </source>
</evidence>
<dbReference type="PANTHER" id="PTHR43884:SF12">
    <property type="entry name" value="ISOVALERYL-COA DEHYDROGENASE, MITOCHONDRIAL-RELATED"/>
    <property type="match status" value="1"/>
</dbReference>
<dbReference type="InterPro" id="IPR013786">
    <property type="entry name" value="AcylCoA_DH/ox_N"/>
</dbReference>
<feature type="domain" description="Acyl-CoA dehydrogenase/oxidase N-terminal" evidence="8">
    <location>
        <begin position="15"/>
        <end position="125"/>
    </location>
</feature>
<dbReference type="Gene3D" id="1.20.140.10">
    <property type="entry name" value="Butyryl-CoA Dehydrogenase, subunit A, domain 3"/>
    <property type="match status" value="1"/>
</dbReference>
<organism evidence="9 10">
    <name type="scientific">Streptomyces achromogenes</name>
    <dbReference type="NCBI Taxonomy" id="67255"/>
    <lineage>
        <taxon>Bacteria</taxon>
        <taxon>Bacillati</taxon>
        <taxon>Actinomycetota</taxon>
        <taxon>Actinomycetes</taxon>
        <taxon>Kitasatosporales</taxon>
        <taxon>Streptomycetaceae</taxon>
        <taxon>Streptomyces</taxon>
    </lineage>
</organism>
<dbReference type="InterPro" id="IPR009075">
    <property type="entry name" value="AcylCo_DH/oxidase_C"/>
</dbReference>
<keyword evidence="3 5" id="KW-0285">Flavoprotein</keyword>